<proteinExistence type="predicted"/>
<evidence type="ECO:0000259" key="5">
    <source>
        <dbReference type="PROSITE" id="PS50172"/>
    </source>
</evidence>
<feature type="compositionally biased region" description="Basic and acidic residues" evidence="4">
    <location>
        <begin position="623"/>
        <end position="637"/>
    </location>
</feature>
<feature type="compositionally biased region" description="Low complexity" evidence="4">
    <location>
        <begin position="837"/>
        <end position="852"/>
    </location>
</feature>
<feature type="compositionally biased region" description="Basic residues" evidence="4">
    <location>
        <begin position="640"/>
        <end position="656"/>
    </location>
</feature>
<evidence type="ECO:0000256" key="4">
    <source>
        <dbReference type="SAM" id="MobiDB-lite"/>
    </source>
</evidence>
<dbReference type="SMART" id="SM00333">
    <property type="entry name" value="TUDOR"/>
    <property type="match status" value="1"/>
</dbReference>
<keyword evidence="7" id="KW-1185">Reference proteome</keyword>
<feature type="compositionally biased region" description="Polar residues" evidence="4">
    <location>
        <begin position="860"/>
        <end position="871"/>
    </location>
</feature>
<keyword evidence="2" id="KW-0227">DNA damage</keyword>
<feature type="region of interest" description="Disordered" evidence="4">
    <location>
        <begin position="1301"/>
        <end position="1351"/>
    </location>
</feature>
<evidence type="ECO:0000256" key="2">
    <source>
        <dbReference type="ARBA" id="ARBA00022763"/>
    </source>
</evidence>
<dbReference type="PANTHER" id="PTHR15321">
    <property type="entry name" value="TUMOR SUPPRESSOR P53-BINDING PROTEIN 1"/>
    <property type="match status" value="1"/>
</dbReference>
<reference evidence="6 7" key="1">
    <citation type="submission" date="2024-04" db="EMBL/GenBank/DDBJ databases">
        <authorList>
            <consortium name="Genoscope - CEA"/>
            <person name="William W."/>
        </authorList>
    </citation>
    <scope>NUCLEOTIDE SEQUENCE [LARGE SCALE GENOMIC DNA]</scope>
</reference>
<feature type="compositionally biased region" description="Polar residues" evidence="4">
    <location>
        <begin position="476"/>
        <end position="499"/>
    </location>
</feature>
<dbReference type="PROSITE" id="PS50172">
    <property type="entry name" value="BRCT"/>
    <property type="match status" value="1"/>
</dbReference>
<feature type="region of interest" description="Disordered" evidence="4">
    <location>
        <begin position="465"/>
        <end position="501"/>
    </location>
</feature>
<dbReference type="InterPro" id="IPR047250">
    <property type="entry name" value="BRCT_p53bp1-like_rpt2"/>
</dbReference>
<feature type="compositionally biased region" description="Polar residues" evidence="4">
    <location>
        <begin position="691"/>
        <end position="735"/>
    </location>
</feature>
<comment type="caution">
    <text evidence="6">The sequence shown here is derived from an EMBL/GenBank/DDBJ whole genome shotgun (WGS) entry which is preliminary data.</text>
</comment>
<feature type="compositionally biased region" description="Polar residues" evidence="4">
    <location>
        <begin position="1046"/>
        <end position="1059"/>
    </location>
</feature>
<dbReference type="InterPro" id="IPR014722">
    <property type="entry name" value="Rib_uL2_dom2"/>
</dbReference>
<feature type="compositionally biased region" description="Polar residues" evidence="4">
    <location>
        <begin position="812"/>
        <end position="830"/>
    </location>
</feature>
<evidence type="ECO:0000313" key="7">
    <source>
        <dbReference type="Proteomes" id="UP001497497"/>
    </source>
</evidence>
<sequence>MEKDHIWTYSNYEPNNLKESNIDLFVSDSNLDDSDSLLSWDLITGLPALKLKGNTLTSGPHKSTLDHEEHLIMSDKEPKSYQNPVFSASEVESDNCAVVLAPDTVSDVTSSESDKNVTVVDRFFKNDQKAAEGKITLTPAKHIRSLHLSGEPSLVPDTLMDSCDEIEATPTIIPDSPTTYNPAGLSEEDEELDDVVSFKQHKFDKLSSQGRAESQSFHLKLTPSQDDDEELSCELPTIQVSVTSPLKLKVQSTTAKAQVFSKKPLFFLQKPAASVDDVDINDESEGSMSVFKRVKSGNLTPQKTKRIREDSNDFLETKTLKRKLQIPGSSPSSKQATSGSSKTSQKLNTSKWLDKRLTFLDEGSSSKTSQKLNTSKWLDKRLTSLDEGSSLKLVEESHPVDSADMTLSYEYEAPGQIQESGDDAADPVIISSPEHEAVTSAVTSPHQQLTNIGKVKNISQKHEELDRGDDMDQMKSVGQPTSSLIGLSSLSRDPQTVTSGKDVINVDSGAFTKLRPQGEQRIITMPEATDHDKTASAECTVGPEETMQYGRSVNNINNNNLTNLNMAGQNPSTTMSQPKSRESQLVIHDEVFTKPSFKQKIKSPLERRTSFVKIRLRKKTPVRKTDHKSSSTDDSTCKTKPARPHKLRLQAKRKSKSSLDQDAAQDQPTAGQQVTTLATDPGPSGLAVGNKSENVMSTKSDTNPSPKAQAQSMTETTVHTDSQNIRKASTVNFSDTGPREGFVASKQPAEGPDVERRTVTRTVVMTYTVTLKTKTQVFNSKGELVQAFEKSEILLKNESESGPMEESHQTTEHSAPTMVSPSRTSSTMTTGDLADISSSSLSRTFSSGSKTSVPSLEAIPSSQVLPKQHSTGLPVLTAPQNSSDLQGKQRTTNQGDFEKPSSDPPAANTLSKSHLKRHSGGSTTGPDLFGTPNQSIIDRADSQLGQIVSSSNSTPLSHPLSPKSYQNTSVVANSGNEMPVKITDQEQTMQGEIGGEIPQRKETAGTLSSDDVVDETSLPHCIKKPSPESSKDNSGPSADNIRPNADNAQCSADNTDTNTGKLKEIKKSVFVKSIADQGDSADLQSTGFSLQGLPPSKASGDSLKGPSQKGGENKSSSSAVSLEISFQGKVMVKDQTLLLTDYRSKLELGAKVMGRWKDGFFYPGILNKIDNSRQKFLVKFDDGSQCSVKPNEIILAAALPVGQSVMVLTPSGFYEPGMVMAHSKGQETDGVQLDVIHLVERDDGEMQRCERKNLILSDDQAACLLSSVEGLSISSDMVTPIQPHPGDVSLDNLVDGKRASRLNRTSSLEKPSTSGLQTAATSDPQLAKTESEVTRSGRKRKLGPVATSTPTPKQLCRKVQENTPTKKVYSPLGSAVMSPSEVRKTTRRAGKGLFEQTSKSQSKLFEGMMFILTHIEKDAQSRREEKQVLEDSSLDTSTDENADIDNNCPLFIKEHIQTSIERGGGKVLQTLDDVKRGSIKNVYLVAAEHQRTVKYLKALAAGLTIVSHLWILHSVEKNSLQTLTSYLLPAGISLEKRKIMEVTKGCAELAKLTAMVVSKNEEFSVAWKSILTTAGCRVITKFPASASKHDPGVDVCVSDTTCPVNIVQKCKSLDVPLVSSEWVIQCLVNGHLVSYGGNKKYSHDFI</sequence>
<dbReference type="Gene3D" id="2.30.30.30">
    <property type="match status" value="1"/>
</dbReference>
<feature type="region of interest" description="Disordered" evidence="4">
    <location>
        <begin position="798"/>
        <end position="934"/>
    </location>
</feature>
<name>A0AAV2HXT0_LYMST</name>
<dbReference type="Gene3D" id="2.30.30.140">
    <property type="match status" value="1"/>
</dbReference>
<dbReference type="GO" id="GO:0042393">
    <property type="term" value="F:histone binding"/>
    <property type="evidence" value="ECO:0007669"/>
    <property type="project" value="TreeGrafter"/>
</dbReference>
<dbReference type="GO" id="GO:0005634">
    <property type="term" value="C:nucleus"/>
    <property type="evidence" value="ECO:0007669"/>
    <property type="project" value="UniProtKB-SubCell"/>
</dbReference>
<dbReference type="InterPro" id="IPR002999">
    <property type="entry name" value="Tudor"/>
</dbReference>
<feature type="compositionally biased region" description="Polar residues" evidence="4">
    <location>
        <begin position="1302"/>
        <end position="1324"/>
    </location>
</feature>
<evidence type="ECO:0000256" key="1">
    <source>
        <dbReference type="ARBA" id="ARBA00004123"/>
    </source>
</evidence>
<comment type="subcellular location">
    <subcellularLocation>
        <location evidence="1">Nucleus</location>
    </subcellularLocation>
</comment>
<dbReference type="SUPFAM" id="SSF52113">
    <property type="entry name" value="BRCT domain"/>
    <property type="match status" value="2"/>
</dbReference>
<protein>
    <recommendedName>
        <fullName evidence="5">BRCT domain-containing protein</fullName>
    </recommendedName>
</protein>
<feature type="region of interest" description="Disordered" evidence="4">
    <location>
        <begin position="598"/>
        <end position="755"/>
    </location>
</feature>
<feature type="region of interest" description="Disordered" evidence="4">
    <location>
        <begin position="1083"/>
        <end position="1118"/>
    </location>
</feature>
<dbReference type="InterPro" id="IPR015125">
    <property type="entry name" value="53-BP1_Tudor"/>
</dbReference>
<accession>A0AAV2HXT0</accession>
<feature type="region of interest" description="Disordered" evidence="4">
    <location>
        <begin position="320"/>
        <end position="347"/>
    </location>
</feature>
<feature type="domain" description="BRCT" evidence="5">
    <location>
        <begin position="1400"/>
        <end position="1528"/>
    </location>
</feature>
<dbReference type="InterPro" id="IPR036420">
    <property type="entry name" value="BRCT_dom_sf"/>
</dbReference>
<keyword evidence="3" id="KW-0539">Nucleus</keyword>
<feature type="compositionally biased region" description="Basic and acidic residues" evidence="4">
    <location>
        <begin position="798"/>
        <end position="811"/>
    </location>
</feature>
<dbReference type="PANTHER" id="PTHR15321:SF3">
    <property type="entry name" value="TP53-BINDING PROTEIN 1"/>
    <property type="match status" value="1"/>
</dbReference>
<dbReference type="InterPro" id="IPR047249">
    <property type="entry name" value="BRCT_p53bp1-like_rpt1"/>
</dbReference>
<feature type="compositionally biased region" description="Polar residues" evidence="4">
    <location>
        <begin position="920"/>
        <end position="934"/>
    </location>
</feature>
<evidence type="ECO:0000313" key="6">
    <source>
        <dbReference type="EMBL" id="CAL1538974.1"/>
    </source>
</evidence>
<dbReference type="CDD" id="cd17745">
    <property type="entry name" value="BRCT_p53bp1_rpt1"/>
    <property type="match status" value="1"/>
</dbReference>
<dbReference type="Proteomes" id="UP001497497">
    <property type="component" value="Unassembled WGS sequence"/>
</dbReference>
<dbReference type="CDD" id="cd20383">
    <property type="entry name" value="Tudor_53BP1"/>
    <property type="match status" value="1"/>
</dbReference>
<dbReference type="Pfam" id="PF09038">
    <property type="entry name" value="53-BP1_Tudor"/>
    <property type="match status" value="1"/>
</dbReference>
<dbReference type="Gene3D" id="3.40.50.10190">
    <property type="entry name" value="BRCT domain"/>
    <property type="match status" value="2"/>
</dbReference>
<dbReference type="SUPFAM" id="SSF63748">
    <property type="entry name" value="Tudor/PWWP/MBT"/>
    <property type="match status" value="1"/>
</dbReference>
<feature type="region of interest" description="Disordered" evidence="4">
    <location>
        <begin position="995"/>
        <end position="1059"/>
    </location>
</feature>
<dbReference type="CDD" id="cd17724">
    <property type="entry name" value="BRCT_p53bp1_rpt2"/>
    <property type="match status" value="1"/>
</dbReference>
<feature type="compositionally biased region" description="Polar residues" evidence="4">
    <location>
        <begin position="878"/>
        <end position="895"/>
    </location>
</feature>
<gene>
    <name evidence="6" type="ORF">GSLYS_00012795001</name>
</gene>
<dbReference type="SMART" id="SM00292">
    <property type="entry name" value="BRCT"/>
    <property type="match status" value="2"/>
</dbReference>
<dbReference type="Pfam" id="PF18428">
    <property type="entry name" value="BRCT_3"/>
    <property type="match status" value="1"/>
</dbReference>
<dbReference type="InterPro" id="IPR047252">
    <property type="entry name" value="TP53BP1-like"/>
</dbReference>
<dbReference type="GO" id="GO:0045944">
    <property type="term" value="P:positive regulation of transcription by RNA polymerase II"/>
    <property type="evidence" value="ECO:0007669"/>
    <property type="project" value="TreeGrafter"/>
</dbReference>
<dbReference type="EMBL" id="CAXITT010000320">
    <property type="protein sequence ID" value="CAL1538974.1"/>
    <property type="molecule type" value="Genomic_DNA"/>
</dbReference>
<evidence type="ECO:0000256" key="3">
    <source>
        <dbReference type="ARBA" id="ARBA00023242"/>
    </source>
</evidence>
<dbReference type="GO" id="GO:0000077">
    <property type="term" value="P:DNA damage checkpoint signaling"/>
    <property type="evidence" value="ECO:0007669"/>
    <property type="project" value="TreeGrafter"/>
</dbReference>
<feature type="compositionally biased region" description="Polar residues" evidence="4">
    <location>
        <begin position="327"/>
        <end position="347"/>
    </location>
</feature>
<feature type="compositionally biased region" description="Polar residues" evidence="4">
    <location>
        <begin position="658"/>
        <end position="678"/>
    </location>
</feature>
<organism evidence="6 7">
    <name type="scientific">Lymnaea stagnalis</name>
    <name type="common">Great pond snail</name>
    <name type="synonym">Helix stagnalis</name>
    <dbReference type="NCBI Taxonomy" id="6523"/>
    <lineage>
        <taxon>Eukaryota</taxon>
        <taxon>Metazoa</taxon>
        <taxon>Spiralia</taxon>
        <taxon>Lophotrochozoa</taxon>
        <taxon>Mollusca</taxon>
        <taxon>Gastropoda</taxon>
        <taxon>Heterobranchia</taxon>
        <taxon>Euthyneura</taxon>
        <taxon>Panpulmonata</taxon>
        <taxon>Hygrophila</taxon>
        <taxon>Lymnaeoidea</taxon>
        <taxon>Lymnaeidae</taxon>
        <taxon>Lymnaea</taxon>
    </lineage>
</organism>
<dbReference type="Pfam" id="PF16589">
    <property type="entry name" value="BRCT_2"/>
    <property type="match status" value="1"/>
</dbReference>
<dbReference type="InterPro" id="IPR001357">
    <property type="entry name" value="BRCT_dom"/>
</dbReference>